<gene>
    <name evidence="2" type="ORF">Aspvir_008231</name>
</gene>
<accession>A0A9P3F7E8</accession>
<comment type="caution">
    <text evidence="2">The sequence shown here is derived from an EMBL/GenBank/DDBJ whole genome shotgun (WGS) entry which is preliminary data.</text>
</comment>
<dbReference type="GeneID" id="66936213"/>
<evidence type="ECO:0000313" key="3">
    <source>
        <dbReference type="Proteomes" id="UP000710440"/>
    </source>
</evidence>
<dbReference type="AlphaFoldDB" id="A0A9P3F7E8"/>
<feature type="compositionally biased region" description="Basic and acidic residues" evidence="1">
    <location>
        <begin position="41"/>
        <end position="52"/>
    </location>
</feature>
<dbReference type="Proteomes" id="UP000710440">
    <property type="component" value="Unassembled WGS sequence"/>
</dbReference>
<name>A0A9P3F7E8_ASPVI</name>
<protein>
    <submittedName>
        <fullName evidence="2">Uncharacterized protein</fullName>
    </submittedName>
</protein>
<evidence type="ECO:0000256" key="1">
    <source>
        <dbReference type="SAM" id="MobiDB-lite"/>
    </source>
</evidence>
<sequence length="69" mass="7706">MSIASRVLPLPSNRQKYDQDPSKPASDEDITVREVNVTGNKRGEEANEEIPKPVRSRGHAMALARYRDG</sequence>
<dbReference type="EMBL" id="BOPL01000006">
    <property type="protein sequence ID" value="GIK04153.1"/>
    <property type="molecule type" value="Genomic_DNA"/>
</dbReference>
<feature type="region of interest" description="Disordered" evidence="1">
    <location>
        <begin position="1"/>
        <end position="69"/>
    </location>
</feature>
<keyword evidence="3" id="KW-1185">Reference proteome</keyword>
<evidence type="ECO:0000313" key="2">
    <source>
        <dbReference type="EMBL" id="GIK04153.1"/>
    </source>
</evidence>
<dbReference type="RefSeq" id="XP_043127339.1">
    <property type="nucleotide sequence ID" value="XM_043271404.1"/>
</dbReference>
<organism evidence="2 3">
    <name type="scientific">Aspergillus viridinutans</name>
    <dbReference type="NCBI Taxonomy" id="75553"/>
    <lineage>
        <taxon>Eukaryota</taxon>
        <taxon>Fungi</taxon>
        <taxon>Dikarya</taxon>
        <taxon>Ascomycota</taxon>
        <taxon>Pezizomycotina</taxon>
        <taxon>Eurotiomycetes</taxon>
        <taxon>Eurotiomycetidae</taxon>
        <taxon>Eurotiales</taxon>
        <taxon>Aspergillaceae</taxon>
        <taxon>Aspergillus</taxon>
        <taxon>Aspergillus subgen. Fumigati</taxon>
    </lineage>
</organism>
<proteinExistence type="predicted"/>
<reference evidence="2 3" key="1">
    <citation type="submission" date="2021-02" db="EMBL/GenBank/DDBJ databases">
        <title>Pan-genome distribution and transcriptional activeness of fungal secondary metabolism genes in Aspergillus section Fumigati.</title>
        <authorList>
            <person name="Takahashi H."/>
            <person name="Umemura M."/>
            <person name="Ninomiya A."/>
            <person name="Kusuya Y."/>
            <person name="Urayama S."/>
            <person name="Shimizu M."/>
            <person name="Watanabe A."/>
            <person name="Kamei K."/>
            <person name="Yaguchi T."/>
            <person name="Hagiwara D."/>
        </authorList>
    </citation>
    <scope>NUCLEOTIDE SEQUENCE [LARGE SCALE GENOMIC DNA]</scope>
    <source>
        <strain evidence="2 3">IFM 47045</strain>
    </source>
</reference>